<reference evidence="2 3" key="1">
    <citation type="submission" date="2018-06" db="EMBL/GenBank/DDBJ databases">
        <authorList>
            <consortium name="Pathogen Informatics"/>
            <person name="Doyle S."/>
        </authorList>
    </citation>
    <scope>NUCLEOTIDE SEQUENCE [LARGE SCALE GENOMIC DNA]</scope>
    <source>
        <strain evidence="2 3">NCTC10571</strain>
    </source>
</reference>
<evidence type="ECO:0000313" key="2">
    <source>
        <dbReference type="EMBL" id="STY71301.1"/>
    </source>
</evidence>
<dbReference type="Proteomes" id="UP000255234">
    <property type="component" value="Unassembled WGS sequence"/>
</dbReference>
<sequence length="2668" mass="303451">MASENYNSDFSGYIVDPKKFLTPEMGDYYIGAIDDTYLKKINSIIENKDSSKTNKKDAQKAAYYTEKPPFLNDGLGSFNNVNFIKTNINITDEDIELGLISPTTLLINSTKIISDNNEKVLASLKENLEISDNDVKDYAFFVKLIGIKNMNKSKWYIDTSINLKTIPIENNRYSDILNNNNYISSFEHNNDDIVQYIKIGNKWHEIKNTSNGVHVCIDSGDNNYNAVIENINILKDLINKANNEVYFVIDNYPSNKISIETDSSYMLGNSTLENEFKNKENINNIKSGYFRCFIEPKRFLNASAYIKIDNKWINLAKAILSNPKNNALYDTTYNGVNKDIFKPDFYDPNYSKYADDFYEDAKLLDDRRDIQKQIFGMDFDSLNDWTVTIGDVTLFVPPSNITVISTIDNTSVPLLRAKGSMSKTGLHSNKVLNFSIYFNEDRGINGYEYKTKLPNGNEITYKMNGLRALISQFKFCPFLPINNKYINQTLDIDAVVVTGLSISNLEGYPKTIKVNFTCKEFDYLTYIPDIINQFDDPDKYINYFALSFNWPTMRYYYQRPILAGDDLASKKYEFNSDNFNTEIMKNRTLLSPMSFMDPTIKFFLADKTYLDELYDMYLDANRIAQTGVKFNQDDKDNLTQLSFVFEAIKSVSESEDFIKTLNELNTIEFKKITSTTTGDRYSEQNLNIVPEIRPAKEKINNILDMLNKKVTSINETIGHNLINKTYYSYDKVSINDTEFKIYCSLNIVLNTPVSDKDAFDNLGFACSNFLNTQQNRTLQENTIVVPITAILIKDDNDDSFYSSSYCIKKGTFSLDWEDADMTVLLFSTKAKEQETMVKSYNLSFKNTENIPFNEYDVGTVRIKSYSAILANHVSQIYLKDIDGTAPQYLGGEDMIFSIVVETTDEKTVRTLSNLPKIVSSFTRKYKSIMPCYPLRIDSEITRFLGTFEMIVENVQAVATANDNPVRTLVLNLRAVDRTYRSREALRRIEQDNSGKIYSSERHEKQVQSYFDIKKVISKAELYPDLELPTIKEMEDIGYQFIRYKFQDYREYVDPDFYFIYPNKLASSIIREACINCGDACSKSTYTLTDSSNGVVSISPDKKMGYKVVNENNEIIKQKETNNQINKAIDKSIADKKQKEKEDNLAQKAKLKPNLENEETYEAWTICNDIKTIFFESNKKIQYDAFIQTTKSRNQNPDDVINNTENSTDNNANTKENADKDTDNTSVNNTDAKESNTTKKSTSVSKKYVEGKELYIKLEEARKASNEIEYYLNNTYINEEVYDKLYTPNIVTVEGSLYENEFYEAIKTLIYNTIDKFFSDSEPISNMLSPLNIEINDNFKSVVKDIIYSFACAKTGTQCYSGKMASNDWRPNHFNVVGYKINRDSQDITGKDAVKTVDEGVKESIEFSIFGIKQYDKNEFAKITEQSVINPWDNIGSTNTTHYLLDPYYTYNTVETIETYKKGCITNPCYATVAFLRLCLYWLKRLIDIQALPSYNYSIMRNSLNVEENAQKDLKKVISQSQMSTNYDLYQMSISQTHINFIKKNLYAFDAGMFWIAALLAATNGSPTILNKIQYRDYSSLNDYLKSSCVTETNFDTSDITRLVLRKSAFALVGLGRITDFDAIGIKQSSPAINYKRNLLNKIYLECADDPSIYIPHACHDMIVHDARGRMLRAFPTFYMLLVDEGRTIGQWKLHDNFYNNMCIMDMQIVKSRKIPADTATITMSNFFKTFVEDNSDNINVQEASFDNVFDAIFSPLVTTESVYKKLEDKRKKSSVNSATRLQPGVRIHIRIGYGSNADMLPVVFNGVIAEVDVQDAVNIVAQGDGIELMNPILDDREAHTVRTNDDFLPGTVTNGDTPKNIMNSILTNHGGWIPDTFKDGIGEDGWLAGLIDANPYGIVHFGDKDYKDIIPSGEPTQNIYEAVSKPAWGADDSITMTYADDDVPTITFELLGKTVWDVANICRSVSPDFICGIAPFDFRSTLFIGHPRYYYAYSYYKDGQAILEKRKPYQQYHIYTSSTDIIDNKIKASSRDIKTAALGLYQIAESFNIKSQQRVGPIFADADIFPEFQKTMIVDTQLYGKGIPFVGTITNTLTNSLLDNFSSSPHEKIAWRMTVSALKESMKDMYSGDLIILGDPTVKPHDRIYLSDNYVNMQGQCLVKEVVHHFSVTEGFITTISPDLIGVVDDPFEVTNQQMFSTVGAITSTALSLASYSFFNKKIGKALSTKDLSKIIPKPVADIIEKSKGKIENIKDTTANGKKAKKILSLANKTKNFIKLGGTASGIISAIGSSALLLPTLAIGAQAICFYMIGNYISNTLYRTLRNLQAMQIFPLKKNLIPFTAGVSGSQGFIYGSPTYNQQGALTSFMSNLLGDNQDDCWLISCLKDYFIDDNIKDVANKNMHNLNIINSDNKPVRDAKQFENSMKNIAFSQSTIPKDYRELQIIKLATSNKDMVVAYKKYALLSDDFYNDTKLSNNILLSDSEQLQPYISEKFLIILHETPALNQNLNVTVNAININGITKYIKAIKYKTKDNKTIYDIPFLNPNALSVLIEILRREKNKMPPVNSSDQYENYNYTKNSFILLKSALRANDSDTLASTGFSFILEPYGNIVEFFEDIITDFKTNIENEAKDNNTLNKNIFDFKKLDKGNEYAFTVYMPSASSQNTEENA</sequence>
<proteinExistence type="predicted"/>
<evidence type="ECO:0000313" key="3">
    <source>
        <dbReference type="Proteomes" id="UP000255234"/>
    </source>
</evidence>
<feature type="compositionally biased region" description="Low complexity" evidence="1">
    <location>
        <begin position="1201"/>
        <end position="1213"/>
    </location>
</feature>
<dbReference type="EMBL" id="UGPP01000001">
    <property type="protein sequence ID" value="STY71301.1"/>
    <property type="molecule type" value="Genomic_DNA"/>
</dbReference>
<gene>
    <name evidence="2" type="ORF">NCTC10571_01457</name>
</gene>
<dbReference type="RefSeq" id="WP_115151659.1">
    <property type="nucleotide sequence ID" value="NZ_UGPP01000001.1"/>
</dbReference>
<feature type="region of interest" description="Disordered" evidence="1">
    <location>
        <begin position="1192"/>
        <end position="1242"/>
    </location>
</feature>
<protein>
    <submittedName>
        <fullName evidence="2">Uncharacterized protein</fullName>
    </submittedName>
</protein>
<organism evidence="2 3">
    <name type="scientific">Megamonas hypermegale</name>
    <dbReference type="NCBI Taxonomy" id="158847"/>
    <lineage>
        <taxon>Bacteria</taxon>
        <taxon>Bacillati</taxon>
        <taxon>Bacillota</taxon>
        <taxon>Negativicutes</taxon>
        <taxon>Selenomonadales</taxon>
        <taxon>Selenomonadaceae</taxon>
        <taxon>Megamonas</taxon>
    </lineage>
</organism>
<accession>A0A378NSF5</accession>
<evidence type="ECO:0000256" key="1">
    <source>
        <dbReference type="SAM" id="MobiDB-lite"/>
    </source>
</evidence>
<name>A0A378NSF5_9FIRM</name>